<dbReference type="PROSITE" id="PS51257">
    <property type="entry name" value="PROKAR_LIPOPROTEIN"/>
    <property type="match status" value="1"/>
</dbReference>
<dbReference type="Proteomes" id="UP001517367">
    <property type="component" value="Unassembled WGS sequence"/>
</dbReference>
<comment type="caution">
    <text evidence="2">The sequence shown here is derived from an EMBL/GenBank/DDBJ whole genome shotgun (WGS) entry which is preliminary data.</text>
</comment>
<dbReference type="RefSeq" id="WP_138727426.1">
    <property type="nucleotide sequence ID" value="NZ_SRMP02000001.1"/>
</dbReference>
<sequence length="434" mass="48094">MKFRPHYFIILISVIAACKSGPFNLLKPASPHQEYERKLVNAGLDQNKMGKAWIIKANNLLPNAVGIKLPYKESGYFAADKVDGAGFKFSLQRGQMLTVRLTKQSVDHFSIYMDFWERRDNGEFKVLAFADSIGAELQWEAKRSGEYFLRLQPELLGSGSYNLELVIGPSLAYPLKAVNRKQIQSFYGAGRDNNTRKHEGIDIFSAFRTPVLAIAEGTVTRVNENNLGGKVVWFRPKGKNYTLYYAHLDEQIATAGQQVLVGDTLGLMGNTGNAKTTPPHLHFGIYTSEGAVDPLPFVDPLVLPAPNIRSDLNKLNATLRTLNKTINISDNQQFSNPESLKNNTVLRVLAAVDNHYKIELPNGKIGYVANKSLVETKKMNALKISDQRSLLDYPNLAAGIKTTLTAGQTVNVLGNFEDFQLVSTSDGNIGWISL</sequence>
<dbReference type="PANTHER" id="PTHR21666:SF268">
    <property type="entry name" value="PEPTIDASE M23 DOMAIN-CONTAINING PROTEIN"/>
    <property type="match status" value="1"/>
</dbReference>
<dbReference type="CDD" id="cd12797">
    <property type="entry name" value="M23_peptidase"/>
    <property type="match status" value="1"/>
</dbReference>
<accession>A0ABW9JCY2</accession>
<feature type="domain" description="M23ase beta-sheet core" evidence="1">
    <location>
        <begin position="197"/>
        <end position="294"/>
    </location>
</feature>
<dbReference type="PANTHER" id="PTHR21666">
    <property type="entry name" value="PEPTIDASE-RELATED"/>
    <property type="match status" value="1"/>
</dbReference>
<dbReference type="Gene3D" id="2.30.30.40">
    <property type="entry name" value="SH3 Domains"/>
    <property type="match status" value="1"/>
</dbReference>
<name>A0ABW9JCY2_9SPHI</name>
<dbReference type="InterPro" id="IPR050570">
    <property type="entry name" value="Cell_wall_metabolism_enzyme"/>
</dbReference>
<protein>
    <submittedName>
        <fullName evidence="2">Peptidoglycan DD-metalloendopeptidase family protein</fullName>
    </submittedName>
</protein>
<organism evidence="2 3">
    <name type="scientific">Pedobacter helvus</name>
    <dbReference type="NCBI Taxonomy" id="2563444"/>
    <lineage>
        <taxon>Bacteria</taxon>
        <taxon>Pseudomonadati</taxon>
        <taxon>Bacteroidota</taxon>
        <taxon>Sphingobacteriia</taxon>
        <taxon>Sphingobacteriales</taxon>
        <taxon>Sphingobacteriaceae</taxon>
        <taxon>Pedobacter</taxon>
    </lineage>
</organism>
<reference evidence="2 3" key="1">
    <citation type="submission" date="2024-12" db="EMBL/GenBank/DDBJ databases">
        <authorList>
            <person name="Hu S."/>
        </authorList>
    </citation>
    <scope>NUCLEOTIDE SEQUENCE [LARGE SCALE GENOMIC DNA]</scope>
    <source>
        <strain evidence="2 3">P-25</strain>
    </source>
</reference>
<dbReference type="SUPFAM" id="SSF51261">
    <property type="entry name" value="Duplicated hybrid motif"/>
    <property type="match status" value="1"/>
</dbReference>
<evidence type="ECO:0000313" key="3">
    <source>
        <dbReference type="Proteomes" id="UP001517367"/>
    </source>
</evidence>
<dbReference type="EMBL" id="SRMP02000001">
    <property type="protein sequence ID" value="MFN0289810.1"/>
    <property type="molecule type" value="Genomic_DNA"/>
</dbReference>
<proteinExistence type="predicted"/>
<evidence type="ECO:0000259" key="1">
    <source>
        <dbReference type="Pfam" id="PF01551"/>
    </source>
</evidence>
<gene>
    <name evidence="2" type="ORF">E5L68_000320</name>
</gene>
<dbReference type="Gene3D" id="2.70.70.10">
    <property type="entry name" value="Glucose Permease (Domain IIA)"/>
    <property type="match status" value="1"/>
</dbReference>
<dbReference type="Pfam" id="PF01551">
    <property type="entry name" value="Peptidase_M23"/>
    <property type="match status" value="1"/>
</dbReference>
<dbReference type="InterPro" id="IPR011055">
    <property type="entry name" value="Dup_hybrid_motif"/>
</dbReference>
<evidence type="ECO:0000313" key="2">
    <source>
        <dbReference type="EMBL" id="MFN0289810.1"/>
    </source>
</evidence>
<keyword evidence="3" id="KW-1185">Reference proteome</keyword>
<dbReference type="InterPro" id="IPR016047">
    <property type="entry name" value="M23ase_b-sheet_dom"/>
</dbReference>